<dbReference type="InterPro" id="IPR002048">
    <property type="entry name" value="EF_hand_dom"/>
</dbReference>
<feature type="domain" description="EF-hand" evidence="3">
    <location>
        <begin position="137"/>
        <end position="172"/>
    </location>
</feature>
<protein>
    <recommendedName>
        <fullName evidence="3">EF-hand domain-containing protein</fullName>
    </recommendedName>
</protein>
<dbReference type="PROSITE" id="PS00018">
    <property type="entry name" value="EF_HAND_1"/>
    <property type="match status" value="1"/>
</dbReference>
<dbReference type="AlphaFoldDB" id="A0A6C0FFX5"/>
<keyword evidence="2" id="KW-0472">Membrane</keyword>
<keyword evidence="1" id="KW-0175">Coiled coil</keyword>
<keyword evidence="2" id="KW-0812">Transmembrane</keyword>
<sequence>MPGKKISKTMKGAKAKGLENVPPAVPIDGMIIGGKNTKPPSYLWRILTSLHANIMDLNNSKYFAGFVMILLNLGAKVVPVQFSKSTQEYLKGGLSKNVFVFSMAWMGTRDVYTAVALTIAFIVLSEYLFNEESNLCIVPEKYRVLHSMIDTNNDGIISDDELAAATKILEKAKNAAAKQNAEMKQKNQVVNP</sequence>
<feature type="coiled-coil region" evidence="1">
    <location>
        <begin position="162"/>
        <end position="189"/>
    </location>
</feature>
<dbReference type="GO" id="GO:0005509">
    <property type="term" value="F:calcium ion binding"/>
    <property type="evidence" value="ECO:0007669"/>
    <property type="project" value="InterPro"/>
</dbReference>
<organism evidence="4">
    <name type="scientific">viral metagenome</name>
    <dbReference type="NCBI Taxonomy" id="1070528"/>
    <lineage>
        <taxon>unclassified sequences</taxon>
        <taxon>metagenomes</taxon>
        <taxon>organismal metagenomes</taxon>
    </lineage>
</organism>
<feature type="transmembrane region" description="Helical" evidence="2">
    <location>
        <begin position="111"/>
        <end position="129"/>
    </location>
</feature>
<dbReference type="PROSITE" id="PS50222">
    <property type="entry name" value="EF_HAND_2"/>
    <property type="match status" value="1"/>
</dbReference>
<accession>A0A6C0FFX5</accession>
<keyword evidence="2" id="KW-1133">Transmembrane helix</keyword>
<dbReference type="InterPro" id="IPR018247">
    <property type="entry name" value="EF_Hand_1_Ca_BS"/>
</dbReference>
<name>A0A6C0FFX5_9ZZZZ</name>
<evidence type="ECO:0000259" key="3">
    <source>
        <dbReference type="PROSITE" id="PS50222"/>
    </source>
</evidence>
<dbReference type="EMBL" id="MN738832">
    <property type="protein sequence ID" value="QHT38650.1"/>
    <property type="molecule type" value="Genomic_DNA"/>
</dbReference>
<evidence type="ECO:0000256" key="2">
    <source>
        <dbReference type="SAM" id="Phobius"/>
    </source>
</evidence>
<proteinExistence type="predicted"/>
<evidence type="ECO:0000256" key="1">
    <source>
        <dbReference type="SAM" id="Coils"/>
    </source>
</evidence>
<evidence type="ECO:0000313" key="4">
    <source>
        <dbReference type="EMBL" id="QHT38650.1"/>
    </source>
</evidence>
<reference evidence="4" key="1">
    <citation type="journal article" date="2020" name="Nature">
        <title>Giant virus diversity and host interactions through global metagenomics.</title>
        <authorList>
            <person name="Schulz F."/>
            <person name="Roux S."/>
            <person name="Paez-Espino D."/>
            <person name="Jungbluth S."/>
            <person name="Walsh D.A."/>
            <person name="Denef V.J."/>
            <person name="McMahon K.D."/>
            <person name="Konstantinidis K.T."/>
            <person name="Eloe-Fadrosh E.A."/>
            <person name="Kyrpides N.C."/>
            <person name="Woyke T."/>
        </authorList>
    </citation>
    <scope>NUCLEOTIDE SEQUENCE</scope>
    <source>
        <strain evidence="4">GVMAG-S-ERX556106-38</strain>
    </source>
</reference>
<feature type="transmembrane region" description="Helical" evidence="2">
    <location>
        <begin position="62"/>
        <end position="82"/>
    </location>
</feature>